<comment type="caution">
    <text evidence="2">The sequence shown here is derived from an EMBL/GenBank/DDBJ whole genome shotgun (WGS) entry which is preliminary data.</text>
</comment>
<dbReference type="AlphaFoldDB" id="A0A246HM78"/>
<dbReference type="GO" id="GO:0032259">
    <property type="term" value="P:methylation"/>
    <property type="evidence" value="ECO:0007669"/>
    <property type="project" value="UniProtKB-KW"/>
</dbReference>
<dbReference type="InterPro" id="IPR016980">
    <property type="entry name" value="S-AdoMet-dep_MeTrfase_Alr7345"/>
</dbReference>
<evidence type="ECO:0000313" key="2">
    <source>
        <dbReference type="EMBL" id="OWQ53726.1"/>
    </source>
</evidence>
<dbReference type="EMBL" id="NIVS01000020">
    <property type="protein sequence ID" value="OWQ53726.1"/>
    <property type="molecule type" value="Genomic_DNA"/>
</dbReference>
<accession>A0A246HM78</accession>
<dbReference type="SUPFAM" id="SSF53335">
    <property type="entry name" value="S-adenosyl-L-methionine-dependent methyltransferases"/>
    <property type="match status" value="1"/>
</dbReference>
<dbReference type="Proteomes" id="UP000198157">
    <property type="component" value="Unassembled WGS sequence"/>
</dbReference>
<organism evidence="2 3">
    <name type="scientific">Stenotrophomonas maltophilia</name>
    <name type="common">Pseudomonas maltophilia</name>
    <name type="synonym">Xanthomonas maltophilia</name>
    <dbReference type="NCBI Taxonomy" id="40324"/>
    <lineage>
        <taxon>Bacteria</taxon>
        <taxon>Pseudomonadati</taxon>
        <taxon>Pseudomonadota</taxon>
        <taxon>Gammaproteobacteria</taxon>
        <taxon>Lysobacterales</taxon>
        <taxon>Lysobacteraceae</taxon>
        <taxon>Stenotrophomonas</taxon>
        <taxon>Stenotrophomonas maltophilia group</taxon>
    </lineage>
</organism>
<evidence type="ECO:0000313" key="3">
    <source>
        <dbReference type="Proteomes" id="UP000198157"/>
    </source>
</evidence>
<sequence length="286" mass="30714">MKARSLTCACLFTVSTLMLAAPAMAIKPAGPNAQVAITPAVQKAVQDSRRDPANVKRDAYRHPAQTLSFFGVAPGQTVIEITPGNGWYSEILAPLLHDKGQYVAAVVDPMAVPEGRGRDYQQRSRDGLEKKFAGDAAVFGKSRVVAYDPKAPVFGPANSADVVLTFRNVHNWRSSGQAEGMFKGFFSVLKPGGVLGVVEHRAKADVPADDKTGYVGQQQVIAMAKAAGFELAGSSEINTNPRDTKDYPNGVWTLPPTNQHDAADEAKYQAIGESDRMTLRFVKPGK</sequence>
<feature type="signal peptide" evidence="1">
    <location>
        <begin position="1"/>
        <end position="20"/>
    </location>
</feature>
<dbReference type="Gene3D" id="3.40.50.150">
    <property type="entry name" value="Vaccinia Virus protein VP39"/>
    <property type="match status" value="1"/>
</dbReference>
<proteinExistence type="predicted"/>
<evidence type="ECO:0000256" key="1">
    <source>
        <dbReference type="SAM" id="SignalP"/>
    </source>
</evidence>
<gene>
    <name evidence="2" type="ORF">CEE60_08555</name>
</gene>
<name>A0A246HM78_STEMA</name>
<keyword evidence="2" id="KW-0808">Transferase</keyword>
<keyword evidence="2" id="KW-0489">Methyltransferase</keyword>
<reference evidence="2 3" key="1">
    <citation type="submission" date="2017-06" db="EMBL/GenBank/DDBJ databases">
        <authorList>
            <person name="Kim H.J."/>
            <person name="Triplett B.A."/>
        </authorList>
    </citation>
    <scope>NUCLEOTIDE SEQUENCE [LARGE SCALE GENOMIC DNA]</scope>
    <source>
        <strain evidence="2 3">13146</strain>
    </source>
</reference>
<dbReference type="OrthoDB" id="9801692at2"/>
<dbReference type="PIRSF" id="PIRSF031679">
    <property type="entry name" value="Mtase_Alr7345_prd"/>
    <property type="match status" value="1"/>
</dbReference>
<dbReference type="GO" id="GO:0008168">
    <property type="term" value="F:methyltransferase activity"/>
    <property type="evidence" value="ECO:0007669"/>
    <property type="project" value="UniProtKB-KW"/>
</dbReference>
<dbReference type="InterPro" id="IPR029063">
    <property type="entry name" value="SAM-dependent_MTases_sf"/>
</dbReference>
<keyword evidence="1" id="KW-0732">Signal</keyword>
<feature type="chain" id="PRO_5012490158" evidence="1">
    <location>
        <begin position="21"/>
        <end position="286"/>
    </location>
</feature>
<protein>
    <submittedName>
        <fullName evidence="2">Methyltransferase</fullName>
    </submittedName>
</protein>